<proteinExistence type="predicted"/>
<protein>
    <submittedName>
        <fullName evidence="2">Uncharacterized protein</fullName>
    </submittedName>
</protein>
<dbReference type="VEuPathDB" id="FungiDB:AMAG_02898"/>
<feature type="coiled-coil region" evidence="1">
    <location>
        <begin position="107"/>
        <end position="134"/>
    </location>
</feature>
<dbReference type="EMBL" id="GG745331">
    <property type="protein sequence ID" value="KNE57151.1"/>
    <property type="molecule type" value="Genomic_DNA"/>
</dbReference>
<gene>
    <name evidence="2" type="ORF">AMAG_02898</name>
</gene>
<dbReference type="Proteomes" id="UP000054350">
    <property type="component" value="Unassembled WGS sequence"/>
</dbReference>
<organism evidence="2 3">
    <name type="scientific">Allomyces macrogynus (strain ATCC 38327)</name>
    <name type="common">Allomyces javanicus var. macrogynus</name>
    <dbReference type="NCBI Taxonomy" id="578462"/>
    <lineage>
        <taxon>Eukaryota</taxon>
        <taxon>Fungi</taxon>
        <taxon>Fungi incertae sedis</taxon>
        <taxon>Blastocladiomycota</taxon>
        <taxon>Blastocladiomycetes</taxon>
        <taxon>Blastocladiales</taxon>
        <taxon>Blastocladiaceae</taxon>
        <taxon>Allomyces</taxon>
    </lineage>
</organism>
<reference evidence="3" key="2">
    <citation type="submission" date="2009-11" db="EMBL/GenBank/DDBJ databases">
        <title>The Genome Sequence of Allomyces macrogynus strain ATCC 38327.</title>
        <authorList>
            <consortium name="The Broad Institute Genome Sequencing Platform"/>
            <person name="Russ C."/>
            <person name="Cuomo C."/>
            <person name="Shea T."/>
            <person name="Young S.K."/>
            <person name="Zeng Q."/>
            <person name="Koehrsen M."/>
            <person name="Haas B."/>
            <person name="Borodovsky M."/>
            <person name="Guigo R."/>
            <person name="Alvarado L."/>
            <person name="Berlin A."/>
            <person name="Borenstein D."/>
            <person name="Chen Z."/>
            <person name="Engels R."/>
            <person name="Freedman E."/>
            <person name="Gellesch M."/>
            <person name="Goldberg J."/>
            <person name="Griggs A."/>
            <person name="Gujja S."/>
            <person name="Heiman D."/>
            <person name="Hepburn T."/>
            <person name="Howarth C."/>
            <person name="Jen D."/>
            <person name="Larson L."/>
            <person name="Lewis B."/>
            <person name="Mehta T."/>
            <person name="Park D."/>
            <person name="Pearson M."/>
            <person name="Roberts A."/>
            <person name="Saif S."/>
            <person name="Shenoy N."/>
            <person name="Sisk P."/>
            <person name="Stolte C."/>
            <person name="Sykes S."/>
            <person name="Walk T."/>
            <person name="White J."/>
            <person name="Yandava C."/>
            <person name="Burger G."/>
            <person name="Gray M.W."/>
            <person name="Holland P.W.H."/>
            <person name="King N."/>
            <person name="Lang F.B.F."/>
            <person name="Roger A.J."/>
            <person name="Ruiz-Trillo I."/>
            <person name="Lander E."/>
            <person name="Nusbaum C."/>
        </authorList>
    </citation>
    <scope>NUCLEOTIDE SEQUENCE [LARGE SCALE GENOMIC DNA]</scope>
    <source>
        <strain evidence="3">ATCC 38327</strain>
    </source>
</reference>
<keyword evidence="3" id="KW-1185">Reference proteome</keyword>
<evidence type="ECO:0000313" key="3">
    <source>
        <dbReference type="Proteomes" id="UP000054350"/>
    </source>
</evidence>
<accession>A0A0L0S427</accession>
<name>A0A0L0S427_ALLM3</name>
<evidence type="ECO:0000313" key="2">
    <source>
        <dbReference type="EMBL" id="KNE57151.1"/>
    </source>
</evidence>
<evidence type="ECO:0000256" key="1">
    <source>
        <dbReference type="SAM" id="Coils"/>
    </source>
</evidence>
<sequence length="145" mass="16520">MGNDPIKKVERLITWWRVVRIHEALEDRERALALVREWVTQSAACYRFFDGGLFSVPSTHSSRPADLLHQLQAEFTDFVFFLVPSEEMGTEVHLVAWTRIVRQRGHLDAARQLMEQAKVAIQGVKERLEAALRAVGVHPSSSSVE</sequence>
<reference evidence="2 3" key="1">
    <citation type="submission" date="2009-11" db="EMBL/GenBank/DDBJ databases">
        <title>Annotation of Allomyces macrogynus ATCC 38327.</title>
        <authorList>
            <consortium name="The Broad Institute Genome Sequencing Platform"/>
            <person name="Russ C."/>
            <person name="Cuomo C."/>
            <person name="Burger G."/>
            <person name="Gray M.W."/>
            <person name="Holland P.W.H."/>
            <person name="King N."/>
            <person name="Lang F.B.F."/>
            <person name="Roger A.J."/>
            <person name="Ruiz-Trillo I."/>
            <person name="Young S.K."/>
            <person name="Zeng Q."/>
            <person name="Gargeya S."/>
            <person name="Fitzgerald M."/>
            <person name="Haas B."/>
            <person name="Abouelleil A."/>
            <person name="Alvarado L."/>
            <person name="Arachchi H.M."/>
            <person name="Berlin A."/>
            <person name="Chapman S.B."/>
            <person name="Gearin G."/>
            <person name="Goldberg J."/>
            <person name="Griggs A."/>
            <person name="Gujja S."/>
            <person name="Hansen M."/>
            <person name="Heiman D."/>
            <person name="Howarth C."/>
            <person name="Larimer J."/>
            <person name="Lui A."/>
            <person name="MacDonald P.J.P."/>
            <person name="McCowen C."/>
            <person name="Montmayeur A."/>
            <person name="Murphy C."/>
            <person name="Neiman D."/>
            <person name="Pearson M."/>
            <person name="Priest M."/>
            <person name="Roberts A."/>
            <person name="Saif S."/>
            <person name="Shea T."/>
            <person name="Sisk P."/>
            <person name="Stolte C."/>
            <person name="Sykes S."/>
            <person name="Wortman J."/>
            <person name="Nusbaum C."/>
            <person name="Birren B."/>
        </authorList>
    </citation>
    <scope>NUCLEOTIDE SEQUENCE [LARGE SCALE GENOMIC DNA]</scope>
    <source>
        <strain evidence="2 3">ATCC 38327</strain>
    </source>
</reference>
<dbReference type="AlphaFoldDB" id="A0A0L0S427"/>
<keyword evidence="1" id="KW-0175">Coiled coil</keyword>